<organism evidence="1 2">
    <name type="scientific">Mycoplasmopsis canis</name>
    <dbReference type="NCBI Taxonomy" id="29555"/>
    <lineage>
        <taxon>Bacteria</taxon>
        <taxon>Bacillati</taxon>
        <taxon>Mycoplasmatota</taxon>
        <taxon>Mycoplasmoidales</taxon>
        <taxon>Metamycoplasmataceae</taxon>
        <taxon>Mycoplasmopsis</taxon>
    </lineage>
</organism>
<keyword evidence="1" id="KW-0614">Plasmid</keyword>
<protein>
    <submittedName>
        <fullName evidence="1">Uncharacterized protein</fullName>
    </submittedName>
</protein>
<geneLocation type="plasmid" evidence="1 2">
    <name>11</name>
</geneLocation>
<accession>A0A449ARW1</accession>
<dbReference type="EMBL" id="LR215020">
    <property type="protein sequence ID" value="VEU69314.1"/>
    <property type="molecule type" value="Genomic_DNA"/>
</dbReference>
<name>A0A449ARW1_9BACT</name>
<proteinExistence type="predicted"/>
<sequence>MVFEFSLFFNKPKTSPNLPYVIYSFDSWPEIYPELISFLKGLNLMNLKYSGSFVSEPALSILEANSLILKSWPLFYWNNVK</sequence>
<dbReference type="AlphaFoldDB" id="A0A449ARW1"/>
<evidence type="ECO:0000313" key="2">
    <source>
        <dbReference type="Proteomes" id="UP000290495"/>
    </source>
</evidence>
<gene>
    <name evidence="1" type="ORF">NCTC10146_00807</name>
</gene>
<reference evidence="1 2" key="1">
    <citation type="submission" date="2019-01" db="EMBL/GenBank/DDBJ databases">
        <authorList>
            <consortium name="Pathogen Informatics"/>
        </authorList>
    </citation>
    <scope>NUCLEOTIDE SEQUENCE [LARGE SCALE GENOMIC DNA]</scope>
    <source>
        <strain evidence="1 2">NCTC10146</strain>
        <plasmid evidence="2">11</plasmid>
    </source>
</reference>
<evidence type="ECO:0000313" key="1">
    <source>
        <dbReference type="EMBL" id="VEU69314.1"/>
    </source>
</evidence>
<dbReference type="Proteomes" id="UP000290495">
    <property type="component" value="Plasmid 11"/>
</dbReference>